<evidence type="ECO:0000313" key="3">
    <source>
        <dbReference type="Proteomes" id="UP000007590"/>
    </source>
</evidence>
<proteinExistence type="predicted"/>
<dbReference type="HOGENOM" id="CLU_1255274_0_0_10"/>
<feature type="transmembrane region" description="Helical" evidence="1">
    <location>
        <begin position="121"/>
        <end position="142"/>
    </location>
</feature>
<feature type="transmembrane region" description="Helical" evidence="1">
    <location>
        <begin position="149"/>
        <end position="169"/>
    </location>
</feature>
<gene>
    <name evidence="2" type="ordered locus">Solca_0864</name>
</gene>
<dbReference type="Proteomes" id="UP000007590">
    <property type="component" value="Chromosome"/>
</dbReference>
<organism evidence="2 3">
    <name type="scientific">Solitalea canadensis (strain ATCC 29591 / DSM 3403 / JCM 21819 / LMG 8368 / NBRC 15130 / NCIMB 12057 / USAM 9D)</name>
    <name type="common">Flexibacter canadensis</name>
    <dbReference type="NCBI Taxonomy" id="929556"/>
    <lineage>
        <taxon>Bacteria</taxon>
        <taxon>Pseudomonadati</taxon>
        <taxon>Bacteroidota</taxon>
        <taxon>Sphingobacteriia</taxon>
        <taxon>Sphingobacteriales</taxon>
        <taxon>Sphingobacteriaceae</taxon>
        <taxon>Solitalea</taxon>
    </lineage>
</organism>
<feature type="transmembrane region" description="Helical" evidence="1">
    <location>
        <begin position="90"/>
        <end position="109"/>
    </location>
</feature>
<dbReference type="KEGG" id="scn:Solca_0864"/>
<keyword evidence="3" id="KW-1185">Reference proteome</keyword>
<accession>H8KPT1</accession>
<dbReference type="RefSeq" id="WP_014679207.1">
    <property type="nucleotide sequence ID" value="NC_017770.1"/>
</dbReference>
<protein>
    <submittedName>
        <fullName evidence="2">Uncharacterized protein</fullName>
    </submittedName>
</protein>
<reference evidence="2" key="1">
    <citation type="submission" date="2012-02" db="EMBL/GenBank/DDBJ databases">
        <title>The complete genome of Solitalea canadensis DSM 3403.</title>
        <authorList>
            <consortium name="US DOE Joint Genome Institute (JGI-PGF)"/>
            <person name="Lucas S."/>
            <person name="Copeland A."/>
            <person name="Lapidus A."/>
            <person name="Glavina del Rio T."/>
            <person name="Dalin E."/>
            <person name="Tice H."/>
            <person name="Bruce D."/>
            <person name="Goodwin L."/>
            <person name="Pitluck S."/>
            <person name="Peters L."/>
            <person name="Ovchinnikova G."/>
            <person name="Lu M."/>
            <person name="Kyrpides N."/>
            <person name="Mavromatis K."/>
            <person name="Ivanova N."/>
            <person name="Brettin T."/>
            <person name="Detter J.C."/>
            <person name="Han C."/>
            <person name="Larimer F."/>
            <person name="Land M."/>
            <person name="Hauser L."/>
            <person name="Markowitz V."/>
            <person name="Cheng J.-F."/>
            <person name="Hugenholtz P."/>
            <person name="Woyke T."/>
            <person name="Wu D."/>
            <person name="Spring S."/>
            <person name="Schroeder M."/>
            <person name="Kopitz M."/>
            <person name="Brambilla E."/>
            <person name="Klenk H.-P."/>
            <person name="Eisen J.A."/>
        </authorList>
    </citation>
    <scope>NUCLEOTIDE SEQUENCE</scope>
    <source>
        <strain evidence="2">DSM 3403</strain>
    </source>
</reference>
<evidence type="ECO:0000313" key="2">
    <source>
        <dbReference type="EMBL" id="AFD05979.1"/>
    </source>
</evidence>
<dbReference type="STRING" id="929556.Solca_0864"/>
<dbReference type="AlphaFoldDB" id="H8KPT1"/>
<feature type="transmembrane region" description="Helical" evidence="1">
    <location>
        <begin position="189"/>
        <end position="208"/>
    </location>
</feature>
<keyword evidence="1" id="KW-0472">Membrane</keyword>
<name>H8KPT1_SOLCM</name>
<keyword evidence="1" id="KW-0812">Transmembrane</keyword>
<dbReference type="EMBL" id="CP003349">
    <property type="protein sequence ID" value="AFD05979.1"/>
    <property type="molecule type" value="Genomic_DNA"/>
</dbReference>
<sequence>MQTTRQQIVSALVAGVPEAELKLRFPNFSTRTWTNYRRDARQHMEEAINIPVVPPIERERIPQCDQESNSSFELSSESKTERKRKISVSYIAKIILVILVLLLLSASFFTIQEVSRKVFSIAPATGYCVAFAITLTPIAVIFTDGNLTLRVVIQAIAFCIEMLCNVIVIAQSRSLDNIIQTMRLEQLTFAWGAGFILAFFALMSNVYLNKLQNEKTETTN</sequence>
<keyword evidence="1" id="KW-1133">Transmembrane helix</keyword>
<evidence type="ECO:0000256" key="1">
    <source>
        <dbReference type="SAM" id="Phobius"/>
    </source>
</evidence>